<gene>
    <name evidence="1" type="ORF">BUE93_21040</name>
</gene>
<reference evidence="1 2" key="1">
    <citation type="submission" date="2017-01" db="EMBL/GenBank/DDBJ databases">
        <title>New insights into the genetic diversity of Chromobacterium isolated from tropical freshwater lake.</title>
        <authorList>
            <person name="Santos A.B."/>
            <person name="Nascimento A.M."/>
            <person name="Da Silva P.C."/>
        </authorList>
    </citation>
    <scope>NUCLEOTIDE SEQUENCE [LARGE SCALE GENOMIC DNA]</scope>
    <source>
        <strain evidence="1 2">56AF</strain>
    </source>
</reference>
<organism evidence="1 2">
    <name type="scientific">Chromobacterium amazonense</name>
    <dbReference type="NCBI Taxonomy" id="1382803"/>
    <lineage>
        <taxon>Bacteria</taxon>
        <taxon>Pseudomonadati</taxon>
        <taxon>Pseudomonadota</taxon>
        <taxon>Betaproteobacteria</taxon>
        <taxon>Neisseriales</taxon>
        <taxon>Chromobacteriaceae</taxon>
        <taxon>Chromobacterium</taxon>
    </lineage>
</organism>
<proteinExistence type="predicted"/>
<dbReference type="AlphaFoldDB" id="A0A2S9WYX4"/>
<dbReference type="RefSeq" id="WP_106078157.1">
    <property type="nucleotide sequence ID" value="NZ_MTBD01000065.1"/>
</dbReference>
<evidence type="ECO:0000313" key="1">
    <source>
        <dbReference type="EMBL" id="PRP68677.1"/>
    </source>
</evidence>
<accession>A0A2S9WYX4</accession>
<sequence length="102" mass="10195">MNWEKLIAYIVARMNEASSWAGLIAIGTAVGINLDPAQQSAILTGGVVLGGALLAALPDKLRGEVAAEMKVLPVAAAPTAPEAALGTVSVAPSAAIPPEARP</sequence>
<name>A0A2S9WYX4_9NEIS</name>
<evidence type="ECO:0000313" key="2">
    <source>
        <dbReference type="Proteomes" id="UP000239469"/>
    </source>
</evidence>
<protein>
    <recommendedName>
        <fullName evidence="3">Holin</fullName>
    </recommendedName>
</protein>
<dbReference type="Proteomes" id="UP000239469">
    <property type="component" value="Unassembled WGS sequence"/>
</dbReference>
<evidence type="ECO:0008006" key="3">
    <source>
        <dbReference type="Google" id="ProtNLM"/>
    </source>
</evidence>
<comment type="caution">
    <text evidence="1">The sequence shown here is derived from an EMBL/GenBank/DDBJ whole genome shotgun (WGS) entry which is preliminary data.</text>
</comment>
<dbReference type="EMBL" id="MTBD01000065">
    <property type="protein sequence ID" value="PRP68677.1"/>
    <property type="molecule type" value="Genomic_DNA"/>
</dbReference>